<dbReference type="CDD" id="cd16917">
    <property type="entry name" value="HATPase_UhpB-NarQ-NarX-like"/>
    <property type="match status" value="1"/>
</dbReference>
<keyword evidence="4" id="KW-0472">Membrane</keyword>
<dbReference type="EMBL" id="BMGC01000019">
    <property type="protein sequence ID" value="GGB36896.1"/>
    <property type="molecule type" value="Genomic_DNA"/>
</dbReference>
<dbReference type="InterPro" id="IPR050482">
    <property type="entry name" value="Sensor_HK_TwoCompSys"/>
</dbReference>
<evidence type="ECO:0000256" key="4">
    <source>
        <dbReference type="SAM" id="Phobius"/>
    </source>
</evidence>
<gene>
    <name evidence="7" type="ORF">GCM10011489_25970</name>
</gene>
<evidence type="ECO:0000313" key="7">
    <source>
        <dbReference type="EMBL" id="GGB36896.1"/>
    </source>
</evidence>
<keyword evidence="4" id="KW-0812">Transmembrane</keyword>
<organism evidence="7 8">
    <name type="scientific">Gordonia jinhuaensis</name>
    <dbReference type="NCBI Taxonomy" id="1517702"/>
    <lineage>
        <taxon>Bacteria</taxon>
        <taxon>Bacillati</taxon>
        <taxon>Actinomycetota</taxon>
        <taxon>Actinomycetes</taxon>
        <taxon>Mycobacteriales</taxon>
        <taxon>Gordoniaceae</taxon>
        <taxon>Gordonia</taxon>
    </lineage>
</organism>
<comment type="caution">
    <text evidence="7">The sequence shown here is derived from an EMBL/GenBank/DDBJ whole genome shotgun (WGS) entry which is preliminary data.</text>
</comment>
<dbReference type="GO" id="GO:0000155">
    <property type="term" value="F:phosphorelay sensor kinase activity"/>
    <property type="evidence" value="ECO:0007669"/>
    <property type="project" value="InterPro"/>
</dbReference>
<dbReference type="AlphaFoldDB" id="A0A916TAD3"/>
<dbReference type="PANTHER" id="PTHR24421:SF63">
    <property type="entry name" value="SENSOR HISTIDINE KINASE DESK"/>
    <property type="match status" value="1"/>
</dbReference>
<dbReference type="InterPro" id="IPR003594">
    <property type="entry name" value="HATPase_dom"/>
</dbReference>
<evidence type="ECO:0000259" key="5">
    <source>
        <dbReference type="Pfam" id="PF02518"/>
    </source>
</evidence>
<keyword evidence="3" id="KW-0902">Two-component regulatory system</keyword>
<feature type="domain" description="Histidine kinase/HSP90-like ATPase" evidence="5">
    <location>
        <begin position="294"/>
        <end position="372"/>
    </location>
</feature>
<evidence type="ECO:0000259" key="6">
    <source>
        <dbReference type="Pfam" id="PF07730"/>
    </source>
</evidence>
<keyword evidence="4" id="KW-1133">Transmembrane helix</keyword>
<dbReference type="SUPFAM" id="SSF55874">
    <property type="entry name" value="ATPase domain of HSP90 chaperone/DNA topoisomerase II/histidine kinase"/>
    <property type="match status" value="1"/>
</dbReference>
<evidence type="ECO:0000256" key="2">
    <source>
        <dbReference type="ARBA" id="ARBA00022777"/>
    </source>
</evidence>
<evidence type="ECO:0000256" key="3">
    <source>
        <dbReference type="ARBA" id="ARBA00023012"/>
    </source>
</evidence>
<name>A0A916TAD3_9ACTN</name>
<dbReference type="RefSeq" id="WP_229742602.1">
    <property type="nucleotide sequence ID" value="NZ_BMGC01000019.1"/>
</dbReference>
<feature type="transmembrane region" description="Helical" evidence="4">
    <location>
        <begin position="107"/>
        <end position="138"/>
    </location>
</feature>
<dbReference type="InterPro" id="IPR036890">
    <property type="entry name" value="HATPase_C_sf"/>
</dbReference>
<dbReference type="Gene3D" id="3.30.565.10">
    <property type="entry name" value="Histidine kinase-like ATPase, C-terminal domain"/>
    <property type="match status" value="1"/>
</dbReference>
<dbReference type="GO" id="GO:0046983">
    <property type="term" value="F:protein dimerization activity"/>
    <property type="evidence" value="ECO:0007669"/>
    <property type="project" value="InterPro"/>
</dbReference>
<feature type="transmembrane region" description="Helical" evidence="4">
    <location>
        <begin position="20"/>
        <end position="37"/>
    </location>
</feature>
<feature type="domain" description="Signal transduction histidine kinase subgroup 3 dimerisation and phosphoacceptor" evidence="6">
    <location>
        <begin position="194"/>
        <end position="260"/>
    </location>
</feature>
<dbReference type="InterPro" id="IPR011712">
    <property type="entry name" value="Sig_transdc_His_kin_sub3_dim/P"/>
</dbReference>
<dbReference type="Proteomes" id="UP000621454">
    <property type="component" value="Unassembled WGS sequence"/>
</dbReference>
<evidence type="ECO:0000313" key="8">
    <source>
        <dbReference type="Proteomes" id="UP000621454"/>
    </source>
</evidence>
<keyword evidence="1" id="KW-0808">Transferase</keyword>
<feature type="transmembrane region" description="Helical" evidence="4">
    <location>
        <begin position="49"/>
        <end position="70"/>
    </location>
</feature>
<dbReference type="Pfam" id="PF07730">
    <property type="entry name" value="HisKA_3"/>
    <property type="match status" value="1"/>
</dbReference>
<dbReference type="GO" id="GO:0016020">
    <property type="term" value="C:membrane"/>
    <property type="evidence" value="ECO:0007669"/>
    <property type="project" value="InterPro"/>
</dbReference>
<reference evidence="7" key="1">
    <citation type="journal article" date="2014" name="Int. J. Syst. Evol. Microbiol.">
        <title>Complete genome sequence of Corynebacterium casei LMG S-19264T (=DSM 44701T), isolated from a smear-ripened cheese.</title>
        <authorList>
            <consortium name="US DOE Joint Genome Institute (JGI-PGF)"/>
            <person name="Walter F."/>
            <person name="Albersmeier A."/>
            <person name="Kalinowski J."/>
            <person name="Ruckert C."/>
        </authorList>
    </citation>
    <scope>NUCLEOTIDE SEQUENCE</scope>
    <source>
        <strain evidence="7">CGMCC 1.12827</strain>
    </source>
</reference>
<dbReference type="Gene3D" id="1.20.5.1930">
    <property type="match status" value="1"/>
</dbReference>
<keyword evidence="2 7" id="KW-0418">Kinase</keyword>
<feature type="transmembrane region" description="Helical" evidence="4">
    <location>
        <begin position="82"/>
        <end position="100"/>
    </location>
</feature>
<proteinExistence type="predicted"/>
<accession>A0A916TAD3</accession>
<reference evidence="7" key="2">
    <citation type="submission" date="2020-09" db="EMBL/GenBank/DDBJ databases">
        <authorList>
            <person name="Sun Q."/>
            <person name="Zhou Y."/>
        </authorList>
    </citation>
    <scope>NUCLEOTIDE SEQUENCE</scope>
    <source>
        <strain evidence="7">CGMCC 1.12827</strain>
    </source>
</reference>
<protein>
    <submittedName>
        <fullName evidence="7">Two-component sensor histidine kinase</fullName>
    </submittedName>
</protein>
<keyword evidence="8" id="KW-1185">Reference proteome</keyword>
<dbReference type="Pfam" id="PF02518">
    <property type="entry name" value="HATPase_c"/>
    <property type="match status" value="1"/>
</dbReference>
<sequence length="380" mass="40830">MSEDVHTRPHGWKAWRDTRWAFAAVWLFFLAYPLVAIPQSHHSLGTKIYGIALVVLFAAAYVVSSVYVLTPIMGGRIACGPVWLTLTVFAIIALASIPVLGSEFFVFAPYVCAIAVFTLPLAAGVAIVFLLLLGMVVIPEWVPGWSVDTGLLIAVAITGLTLLMVKVTQVREIAREKAQVQQRELKSQLAVAAERERVARDVHDILGHSLTVLTLKSELAARLVDRDPERAKAEMTEINDISRRALAEVRATVGNLRSPDLRTELASARTALRAADIDAELPDPDSARDSDPTLAWVLREAVTNVVRHSDATRCRVEIEEGSLSVSDNGKGINGSVFGNGLSGLAARVADAGGVLDVAEPEDGGTRVTVRMSDAKGVAGE</sequence>
<evidence type="ECO:0000256" key="1">
    <source>
        <dbReference type="ARBA" id="ARBA00022679"/>
    </source>
</evidence>
<dbReference type="PANTHER" id="PTHR24421">
    <property type="entry name" value="NITRATE/NITRITE SENSOR PROTEIN NARX-RELATED"/>
    <property type="match status" value="1"/>
</dbReference>
<feature type="transmembrane region" description="Helical" evidence="4">
    <location>
        <begin position="144"/>
        <end position="165"/>
    </location>
</feature>